<dbReference type="InterPro" id="IPR036249">
    <property type="entry name" value="Thioredoxin-like_sf"/>
</dbReference>
<feature type="domain" description="GST C-terminal" evidence="1">
    <location>
        <begin position="117"/>
        <end position="254"/>
    </location>
</feature>
<protein>
    <submittedName>
        <fullName evidence="2">Glutathione S-transferase family protein</fullName>
    </submittedName>
</protein>
<dbReference type="Gene3D" id="3.40.30.10">
    <property type="entry name" value="Glutaredoxin"/>
    <property type="match status" value="1"/>
</dbReference>
<reference evidence="2 3" key="1">
    <citation type="submission" date="2022-07" db="EMBL/GenBank/DDBJ databases">
        <authorList>
            <person name="Xamxidin M."/>
            <person name="Wu M."/>
        </authorList>
    </citation>
    <scope>NUCLEOTIDE SEQUENCE [LARGE SCALE GENOMIC DNA]</scope>
    <source>
        <strain evidence="2 3">NBRC 111650</strain>
    </source>
</reference>
<dbReference type="Gene3D" id="1.20.1050.10">
    <property type="match status" value="2"/>
</dbReference>
<dbReference type="Proteomes" id="UP001204142">
    <property type="component" value="Unassembled WGS sequence"/>
</dbReference>
<gene>
    <name evidence="2" type="ORF">NQT62_06905</name>
</gene>
<dbReference type="SUPFAM" id="SSF52833">
    <property type="entry name" value="Thioredoxin-like"/>
    <property type="match status" value="1"/>
</dbReference>
<name>A0ABT1WGL2_9BURK</name>
<dbReference type="InterPro" id="IPR036282">
    <property type="entry name" value="Glutathione-S-Trfase_C_sf"/>
</dbReference>
<dbReference type="SUPFAM" id="SSF47616">
    <property type="entry name" value="GST C-terminal domain-like"/>
    <property type="match status" value="1"/>
</dbReference>
<dbReference type="EMBL" id="JANIGO010000002">
    <property type="protein sequence ID" value="MCQ8896166.1"/>
    <property type="molecule type" value="Genomic_DNA"/>
</dbReference>
<organism evidence="2 3">
    <name type="scientific">Limnobacter humi</name>
    <dbReference type="NCBI Taxonomy" id="1778671"/>
    <lineage>
        <taxon>Bacteria</taxon>
        <taxon>Pseudomonadati</taxon>
        <taxon>Pseudomonadota</taxon>
        <taxon>Betaproteobacteria</taxon>
        <taxon>Burkholderiales</taxon>
        <taxon>Burkholderiaceae</taxon>
        <taxon>Limnobacter</taxon>
    </lineage>
</organism>
<sequence>MNPPEPLKVHGLDLSYFTGKLEAYLRGKGIAYDLIEMDTRDFKACGQATGVAQMPQVEWENGQWLSDTTLILEFLDRVRPETSITPTDPVAWFTSRVLEDFSDEWLWRPALAHRWANPQDARLMGQRLAEGMMRDVPLPTSLRRWVITKRQQLHFLWMDGYRPSTGQRIKAHYTECLAALEAVLQHQPYVMGARPTLADYGFFGSMFRHFFSDPTPAGIMRREAPNVMEWVARLWNTRLVRLNAEPLPSGVLPVLNPLMHIVVSEFIPYAQANESAVIANRPKFTFHSGGVDITVPIQRYRAWRFQRLRTQYQALPANAQAALQAWQPALCAALTAPIAHAIEAQIKQLPIAPRAHRTMVARTW</sequence>
<evidence type="ECO:0000313" key="2">
    <source>
        <dbReference type="EMBL" id="MCQ8896166.1"/>
    </source>
</evidence>
<dbReference type="PROSITE" id="PS50405">
    <property type="entry name" value="GST_CTER"/>
    <property type="match status" value="1"/>
</dbReference>
<evidence type="ECO:0000259" key="1">
    <source>
        <dbReference type="PROSITE" id="PS50405"/>
    </source>
</evidence>
<dbReference type="InterPro" id="IPR010987">
    <property type="entry name" value="Glutathione-S-Trfase_C-like"/>
</dbReference>
<evidence type="ECO:0000313" key="3">
    <source>
        <dbReference type="Proteomes" id="UP001204142"/>
    </source>
</evidence>
<dbReference type="Pfam" id="PF00043">
    <property type="entry name" value="GST_C"/>
    <property type="match status" value="1"/>
</dbReference>
<dbReference type="PANTHER" id="PTHR12289:SF67">
    <property type="match status" value="1"/>
</dbReference>
<proteinExistence type="predicted"/>
<dbReference type="InterPro" id="IPR004046">
    <property type="entry name" value="GST_C"/>
</dbReference>
<keyword evidence="3" id="KW-1185">Reference proteome</keyword>
<dbReference type="RefSeq" id="WP_256763928.1">
    <property type="nucleotide sequence ID" value="NZ_JANIGO010000002.1"/>
</dbReference>
<comment type="caution">
    <text evidence="2">The sequence shown here is derived from an EMBL/GenBank/DDBJ whole genome shotgun (WGS) entry which is preliminary data.</text>
</comment>
<dbReference type="InterPro" id="IPR050931">
    <property type="entry name" value="Mito_Protein_Transport_Metaxin"/>
</dbReference>
<dbReference type="PANTHER" id="PTHR12289">
    <property type="entry name" value="METAXIN RELATED"/>
    <property type="match status" value="1"/>
</dbReference>
<accession>A0ABT1WGL2</accession>